<name>A0ABZ2UHS6_9FLAO</name>
<evidence type="ECO:0000313" key="1">
    <source>
        <dbReference type="EMBL" id="WYZ21068.1"/>
    </source>
</evidence>
<gene>
    <name evidence="1" type="ORF">AABD74_06300</name>
</gene>
<keyword evidence="2" id="KW-1185">Reference proteome</keyword>
<dbReference type="EMBL" id="CP150845">
    <property type="protein sequence ID" value="WYZ21068.1"/>
    <property type="molecule type" value="Genomic_DNA"/>
</dbReference>
<proteinExistence type="predicted"/>
<protein>
    <submittedName>
        <fullName evidence="1">Uncharacterized protein</fullName>
    </submittedName>
</protein>
<reference evidence="1 2" key="1">
    <citation type="submission" date="2024-03" db="EMBL/GenBank/DDBJ databases">
        <title>Flavobacterium soyae.</title>
        <authorList>
            <person name="Zheng W."/>
        </authorList>
    </citation>
    <scope>NUCLEOTIDE SEQUENCE [LARGE SCALE GENOMIC DNA]</scope>
    <source>
        <strain evidence="1 2">55</strain>
    </source>
</reference>
<evidence type="ECO:0000313" key="2">
    <source>
        <dbReference type="Proteomes" id="UP001623852"/>
    </source>
</evidence>
<dbReference type="Proteomes" id="UP001623852">
    <property type="component" value="Chromosome"/>
</dbReference>
<organism evidence="1 2">
    <name type="scientific">Flavobacterium soyae</name>
    <dbReference type="NCBI Taxonomy" id="2903098"/>
    <lineage>
        <taxon>Bacteria</taxon>
        <taxon>Pseudomonadati</taxon>
        <taxon>Bacteroidota</taxon>
        <taxon>Flavobacteriia</taxon>
        <taxon>Flavobacteriales</taxon>
        <taxon>Flavobacteriaceae</taxon>
        <taxon>Flavobacterium</taxon>
    </lineage>
</organism>
<sequence>MLKNILNLEGTQEISASEQKTIVGIIAGKETVSKCDANSIISYDDCTDFFSELN</sequence>
<dbReference type="RefSeq" id="WP_232677572.1">
    <property type="nucleotide sequence ID" value="NZ_CP150845.1"/>
</dbReference>
<accession>A0ABZ2UHS6</accession>